<dbReference type="EMBL" id="JABDTM020017372">
    <property type="protein sequence ID" value="KAH0818547.1"/>
    <property type="molecule type" value="Genomic_DNA"/>
</dbReference>
<keyword evidence="2" id="KW-1185">Reference proteome</keyword>
<reference evidence="1" key="1">
    <citation type="journal article" date="2020" name="J Insects Food Feed">
        <title>The yellow mealworm (Tenebrio molitor) genome: a resource for the emerging insects as food and feed industry.</title>
        <authorList>
            <person name="Eriksson T."/>
            <person name="Andere A."/>
            <person name="Kelstrup H."/>
            <person name="Emery V."/>
            <person name="Picard C."/>
        </authorList>
    </citation>
    <scope>NUCLEOTIDE SEQUENCE</scope>
    <source>
        <strain evidence="1">Stoneville</strain>
        <tissue evidence="1">Whole head</tissue>
    </source>
</reference>
<accession>A0A8J6HQI6</accession>
<proteinExistence type="predicted"/>
<reference evidence="1" key="2">
    <citation type="submission" date="2021-08" db="EMBL/GenBank/DDBJ databases">
        <authorList>
            <person name="Eriksson T."/>
        </authorList>
    </citation>
    <scope>NUCLEOTIDE SEQUENCE</scope>
    <source>
        <strain evidence="1">Stoneville</strain>
        <tissue evidence="1">Whole head</tissue>
    </source>
</reference>
<evidence type="ECO:0000313" key="1">
    <source>
        <dbReference type="EMBL" id="KAH0818547.1"/>
    </source>
</evidence>
<dbReference type="AlphaFoldDB" id="A0A8J6HQI6"/>
<gene>
    <name evidence="1" type="ORF">GEV33_004244</name>
</gene>
<protein>
    <submittedName>
        <fullName evidence="1">Uncharacterized protein</fullName>
    </submittedName>
</protein>
<evidence type="ECO:0000313" key="2">
    <source>
        <dbReference type="Proteomes" id="UP000719412"/>
    </source>
</evidence>
<sequence>MPIGSPTLTCDIRSGEWVQKLTAIHYCGGSNGEFKEVQALKQKYQDLKKNTKQTFSANRRNFMQTGGGSCELVEIDDADEFIKDLLGDQIEGQPRRRAARRRRDAEIDGTKENELSCESLGKSTSQLTFRTWSSTTTQRFNGLGCESLGQADLTTNFGQADLTTNVLNGQLDDDDGILKKKTKTDLIVRAADSTTNVTISKPTRRSIRIRQEKQEMAIQMSTEQFRELLRTYQGELTVNMKIFSHCTARYDGSRSATTVEEFVTTVSIYKQVEGITDENALTGLPLLLEWWNGVKTQASACNEAMTLIRRFPCFKAYFL</sequence>
<dbReference type="Proteomes" id="UP000719412">
    <property type="component" value="Unassembled WGS sequence"/>
</dbReference>
<organism evidence="1 2">
    <name type="scientific">Tenebrio molitor</name>
    <name type="common">Yellow mealworm beetle</name>
    <dbReference type="NCBI Taxonomy" id="7067"/>
    <lineage>
        <taxon>Eukaryota</taxon>
        <taxon>Metazoa</taxon>
        <taxon>Ecdysozoa</taxon>
        <taxon>Arthropoda</taxon>
        <taxon>Hexapoda</taxon>
        <taxon>Insecta</taxon>
        <taxon>Pterygota</taxon>
        <taxon>Neoptera</taxon>
        <taxon>Endopterygota</taxon>
        <taxon>Coleoptera</taxon>
        <taxon>Polyphaga</taxon>
        <taxon>Cucujiformia</taxon>
        <taxon>Tenebrionidae</taxon>
        <taxon>Tenebrio</taxon>
    </lineage>
</organism>
<comment type="caution">
    <text evidence="1">The sequence shown here is derived from an EMBL/GenBank/DDBJ whole genome shotgun (WGS) entry which is preliminary data.</text>
</comment>
<name>A0A8J6HQI6_TENMO</name>